<dbReference type="GeneID" id="7828635"/>
<protein>
    <submittedName>
        <fullName evidence="3">Transmembrane protein, putative</fullName>
    </submittedName>
</protein>
<feature type="chain" id="PRO_5005693849" evidence="2">
    <location>
        <begin position="21"/>
        <end position="1858"/>
    </location>
</feature>
<dbReference type="HOGENOM" id="CLU_237139_0_0_1"/>
<keyword evidence="1 3" id="KW-0812">Transmembrane</keyword>
<keyword evidence="1" id="KW-1133">Transmembrane helix</keyword>
<accession>Q246A3</accession>
<dbReference type="InParanoid" id="Q246A3"/>
<evidence type="ECO:0000256" key="1">
    <source>
        <dbReference type="SAM" id="Phobius"/>
    </source>
</evidence>
<evidence type="ECO:0000313" key="3">
    <source>
        <dbReference type="EMBL" id="EAS03480.3"/>
    </source>
</evidence>
<keyword evidence="2" id="KW-0732">Signal</keyword>
<feature type="signal peptide" evidence="2">
    <location>
        <begin position="1"/>
        <end position="20"/>
    </location>
</feature>
<evidence type="ECO:0000313" key="4">
    <source>
        <dbReference type="Proteomes" id="UP000009168"/>
    </source>
</evidence>
<dbReference type="EMBL" id="GG662474">
    <property type="protein sequence ID" value="EAS03480.3"/>
    <property type="molecule type" value="Genomic_DNA"/>
</dbReference>
<dbReference type="KEGG" id="tet:TTHERM_00243960"/>
<dbReference type="Proteomes" id="UP000009168">
    <property type="component" value="Unassembled WGS sequence"/>
</dbReference>
<dbReference type="RefSeq" id="XP_001023725.3">
    <property type="nucleotide sequence ID" value="XM_001023725.3"/>
</dbReference>
<feature type="transmembrane region" description="Helical" evidence="1">
    <location>
        <begin position="1778"/>
        <end position="1800"/>
    </location>
</feature>
<sequence>MKIQKGLVLLLALQILSVYCQVDEIFINKAVYKQTQANDSSYFQINLDEKIPDLELTIIAIGVDKYNEPEIQLFIAEQGEDYKKATQRTPNYTCSRTQNNFCIIPEKDIVFTEKYTIYVKISCDLQCAYSLEASYTKMRQFFVDTSFQYRKYNQDYNEQMTSLSGWFNVPKDKNIIQIRISAYEYFANSQALPITILMNPGKEGVSGNDAKYKSDVGVLNSAIITLQEKDLRINDNFSFLVLFPYHSPIIIKIESYDGGIAKLPINSFTQYEQNVNENMIFQIVNPAESPERVDPTNKSLVINILSQEGYGLISLAGDKIPQQDSDYILSTREHIFEQKLVLTSQMRKDHNLGDDLFYLQVKPISGRMIYLIEVSYEFENQLQIQDLEFNIQSHYVLEGSKANHYKIILTGNFTFQIDLKIVQKEGKSAVLVKNCSQQLANCTLSDDQVATIVKDQQYLQQDSDVIKYSDNSEFHYISYQSDPNKCSNKNGFIVCIYYIAVINYDKQDYRYMMLAEHSQITTKIKDNEIYYGGILPNQYKYYEYQVPSKNIESNPIEYVKIVLNSPSQKAVIGANISSKSQSNRPTLNSVDVFQNSNFLLIRQQEFGDLSGLKINFFIYSDEFAIYNVHVTYHANQEALKFKYLVLNNKITDVLDSYESRGLYKIFLWLQQDFKSDLKIELKAIEGQFYFQYCQQEKDHQLLDCVQSQNNNLVIPLSQLKENILVSYVQVIPQIMPGAVSQSHQTLQYSLGMYLSYYVIELDKNRAHSFQLKLDEFQYYKINISQGDIIKFQMTSDNETIEGMNAVAYISFDYLSIYKPNPDNYNKTLYENQVIYIDQQHTQKICETPAKLGMNCYITLMFIAKNKNTQITFSAFNVEHQIQLHEFMVHKQEYPDQKDSYHKYYYFSKRNSTTFLETFSPLAELEIYINFVNVQHTFFNYTKIDSLYPTKAQHNYQVRQTGDPYLKTLVFDNNLMDVKNSECQGRNVCVYLIAIKLADGYYEKNFIDEYYRVKMFNQEILIQSNQRNLYQIRKEQNLYFKFSIDPKEERYILHVNPIGICDVETVILKMGQQQQYSYTEKGGSLIVIDQDNAFEDKQIQGDYLATVTTKDPFCQFYFVAYGTSYQYVKIEAGHYFHTNLEINQQLFLEYQDNSPTSFRIEASVEEGSIKMGVESEKYIIQWNPQKPIIQYGVNNLKDTKRHTIFWDKEKHPICTRCKYIIAVQAIRETSLSIVVKNEETYTNLPAQRMFRVESLNNTVDLFHFYPHSQKFSLQVTLIIGTIQVYGNKGFTITPNNFNALFNLFSVYTSQEVTFTPQTYGPDDNPEENHSKPYSFAVKSMKDSVYVISFQSNDKIMHLASGLPYFKQLDTLSQLELQYKSISSGYFKSTEFTIYLLNDFYNQGINQNIQSIIQEYNDQNQLQNKTLTWDDFYPTITIQDKKFNQGFSKTMLSNSTILFHKDSKVDTYTIKFSYDTQGLIKLNEAVRFYIIPHTGIQHLLQGQLIQKFSLQGQYDSFEFYAEGKHEIVIELVQCFGQSILAVSDESTNSYGAHEIQVMAEHPSLYVSKIESGRTDTEIQLGHMSYFLTIQNLQMSQYRLRASVYPSQTRYPYQIFNSGDFFTFSYNQKTQMLDISFDGLQCYFNCDSNIFTLVNVLYVFDSDYYSPNAAQGSAVCGDALFFQKHLQYVSYKINNIESVYNNTATGNQINHKGLTTSININKILDDTAKKLKVPEFYISLVGKAQFFNRQSQRLESFYFPYKSITINVEWIEGERNKSSKIALIIGLVVGGILVFGLIGYFTFRWYRKSRRNISFEVHDALNTSISTQPQRALQANLNQSLEMKKYKENYSQFKDEEDQEV</sequence>
<proteinExistence type="predicted"/>
<reference evidence="4" key="1">
    <citation type="journal article" date="2006" name="PLoS Biol.">
        <title>Macronuclear genome sequence of the ciliate Tetrahymena thermophila, a model eukaryote.</title>
        <authorList>
            <person name="Eisen J.A."/>
            <person name="Coyne R.S."/>
            <person name="Wu M."/>
            <person name="Wu D."/>
            <person name="Thiagarajan M."/>
            <person name="Wortman J.R."/>
            <person name="Badger J.H."/>
            <person name="Ren Q."/>
            <person name="Amedeo P."/>
            <person name="Jones K.M."/>
            <person name="Tallon L.J."/>
            <person name="Delcher A.L."/>
            <person name="Salzberg S.L."/>
            <person name="Silva J.C."/>
            <person name="Haas B.J."/>
            <person name="Majoros W.H."/>
            <person name="Farzad M."/>
            <person name="Carlton J.M."/>
            <person name="Smith R.K. Jr."/>
            <person name="Garg J."/>
            <person name="Pearlman R.E."/>
            <person name="Karrer K.M."/>
            <person name="Sun L."/>
            <person name="Manning G."/>
            <person name="Elde N.C."/>
            <person name="Turkewitz A.P."/>
            <person name="Asai D.J."/>
            <person name="Wilkes D.E."/>
            <person name="Wang Y."/>
            <person name="Cai H."/>
            <person name="Collins K."/>
            <person name="Stewart B.A."/>
            <person name="Lee S.R."/>
            <person name="Wilamowska K."/>
            <person name="Weinberg Z."/>
            <person name="Ruzzo W.L."/>
            <person name="Wloga D."/>
            <person name="Gaertig J."/>
            <person name="Frankel J."/>
            <person name="Tsao C.-C."/>
            <person name="Gorovsky M.A."/>
            <person name="Keeling P.J."/>
            <person name="Waller R.F."/>
            <person name="Patron N.J."/>
            <person name="Cherry J.M."/>
            <person name="Stover N.A."/>
            <person name="Krieger C.J."/>
            <person name="del Toro C."/>
            <person name="Ryder H.F."/>
            <person name="Williamson S.C."/>
            <person name="Barbeau R.A."/>
            <person name="Hamilton E.P."/>
            <person name="Orias E."/>
        </authorList>
    </citation>
    <scope>NUCLEOTIDE SEQUENCE [LARGE SCALE GENOMIC DNA]</scope>
    <source>
        <strain evidence="4">SB210</strain>
    </source>
</reference>
<evidence type="ECO:0000256" key="2">
    <source>
        <dbReference type="SAM" id="SignalP"/>
    </source>
</evidence>
<keyword evidence="1" id="KW-0472">Membrane</keyword>
<gene>
    <name evidence="3" type="ORF">TTHERM_00243960</name>
</gene>
<organism evidence="3 4">
    <name type="scientific">Tetrahymena thermophila (strain SB210)</name>
    <dbReference type="NCBI Taxonomy" id="312017"/>
    <lineage>
        <taxon>Eukaryota</taxon>
        <taxon>Sar</taxon>
        <taxon>Alveolata</taxon>
        <taxon>Ciliophora</taxon>
        <taxon>Intramacronucleata</taxon>
        <taxon>Oligohymenophorea</taxon>
        <taxon>Hymenostomatida</taxon>
        <taxon>Tetrahymenina</taxon>
        <taxon>Tetrahymenidae</taxon>
        <taxon>Tetrahymena</taxon>
    </lineage>
</organism>
<keyword evidence="4" id="KW-1185">Reference proteome</keyword>
<name>Q246A3_TETTS</name>